<feature type="coiled-coil region" evidence="7">
    <location>
        <begin position="1056"/>
        <end position="1083"/>
    </location>
</feature>
<accession>A0AAU8JME2</accession>
<reference evidence="12" key="1">
    <citation type="submission" date="2024-07" db="EMBL/GenBank/DDBJ databases">
        <authorList>
            <person name="Kim Y.J."/>
            <person name="Jeong J.Y."/>
        </authorList>
    </citation>
    <scope>NUCLEOTIDE SEQUENCE</scope>
    <source>
        <strain evidence="12">GIHE-MW2</strain>
    </source>
</reference>
<comment type="catalytic activity">
    <reaction evidence="1">
        <text>ATP + protein L-histidine = ADP + protein N-phospho-L-histidine.</text>
        <dbReference type="EC" id="2.7.13.3"/>
    </reaction>
</comment>
<dbReference type="Gene3D" id="3.30.450.20">
    <property type="entry name" value="PAS domain"/>
    <property type="match status" value="9"/>
</dbReference>
<dbReference type="InterPro" id="IPR003594">
    <property type="entry name" value="HATPase_dom"/>
</dbReference>
<dbReference type="InterPro" id="IPR000014">
    <property type="entry name" value="PAS"/>
</dbReference>
<dbReference type="NCBIfam" id="TIGR00229">
    <property type="entry name" value="sensory_box"/>
    <property type="match status" value="6"/>
</dbReference>
<keyword evidence="5" id="KW-0418">Kinase</keyword>
<feature type="domain" description="PAC" evidence="11">
    <location>
        <begin position="1267"/>
        <end position="1319"/>
    </location>
</feature>
<evidence type="ECO:0000259" key="11">
    <source>
        <dbReference type="PROSITE" id="PS50113"/>
    </source>
</evidence>
<dbReference type="Pfam" id="PF08448">
    <property type="entry name" value="PAS_4"/>
    <property type="match status" value="3"/>
</dbReference>
<dbReference type="InterPro" id="IPR013655">
    <property type="entry name" value="PAS_fold_3"/>
</dbReference>
<evidence type="ECO:0000256" key="6">
    <source>
        <dbReference type="ARBA" id="ARBA00023012"/>
    </source>
</evidence>
<dbReference type="SUPFAM" id="SSF55785">
    <property type="entry name" value="PYP-like sensor domain (PAS domain)"/>
    <property type="match status" value="10"/>
</dbReference>
<dbReference type="SMART" id="SM00086">
    <property type="entry name" value="PAC"/>
    <property type="match status" value="5"/>
</dbReference>
<feature type="domain" description="PAC" evidence="11">
    <location>
        <begin position="1147"/>
        <end position="1199"/>
    </location>
</feature>
<dbReference type="PANTHER" id="PTHR43304">
    <property type="entry name" value="PHYTOCHROME-LIKE PROTEIN CPH1"/>
    <property type="match status" value="1"/>
</dbReference>
<feature type="domain" description="PAC" evidence="11">
    <location>
        <begin position="1010"/>
        <end position="1065"/>
    </location>
</feature>
<dbReference type="InterPro" id="IPR005467">
    <property type="entry name" value="His_kinase_dom"/>
</dbReference>
<evidence type="ECO:0000259" key="9">
    <source>
        <dbReference type="PROSITE" id="PS50109"/>
    </source>
</evidence>
<evidence type="ECO:0000256" key="2">
    <source>
        <dbReference type="ARBA" id="ARBA00012438"/>
    </source>
</evidence>
<keyword evidence="4" id="KW-0808">Transferase</keyword>
<feature type="domain" description="PAS" evidence="10">
    <location>
        <begin position="1073"/>
        <end position="1143"/>
    </location>
</feature>
<dbReference type="PROSITE" id="PS50109">
    <property type="entry name" value="HIS_KIN"/>
    <property type="match status" value="1"/>
</dbReference>
<evidence type="ECO:0000256" key="1">
    <source>
        <dbReference type="ARBA" id="ARBA00000085"/>
    </source>
</evidence>
<dbReference type="SMART" id="SM00388">
    <property type="entry name" value="HisKA"/>
    <property type="match status" value="1"/>
</dbReference>
<feature type="domain" description="PAC" evidence="11">
    <location>
        <begin position="763"/>
        <end position="815"/>
    </location>
</feature>
<dbReference type="InterPro" id="IPR000700">
    <property type="entry name" value="PAS-assoc_C"/>
</dbReference>
<protein>
    <recommendedName>
        <fullName evidence="2">histidine kinase</fullName>
        <ecNumber evidence="2">2.7.13.3</ecNumber>
    </recommendedName>
</protein>
<dbReference type="GO" id="GO:0006355">
    <property type="term" value="P:regulation of DNA-templated transcription"/>
    <property type="evidence" value="ECO:0007669"/>
    <property type="project" value="InterPro"/>
</dbReference>
<dbReference type="PROSITE" id="PS50113">
    <property type="entry name" value="PAC"/>
    <property type="match status" value="5"/>
</dbReference>
<dbReference type="PRINTS" id="PR00344">
    <property type="entry name" value="BCTRLSENSOR"/>
</dbReference>
<evidence type="ECO:0000313" key="12">
    <source>
        <dbReference type="EMBL" id="XCM39309.1"/>
    </source>
</evidence>
<dbReference type="PROSITE" id="PS50112">
    <property type="entry name" value="PAS"/>
    <property type="match status" value="7"/>
</dbReference>
<evidence type="ECO:0000256" key="5">
    <source>
        <dbReference type="ARBA" id="ARBA00022777"/>
    </source>
</evidence>
<feature type="domain" description="PAS" evidence="10">
    <location>
        <begin position="176"/>
        <end position="224"/>
    </location>
</feature>
<dbReference type="Gene3D" id="3.30.565.10">
    <property type="entry name" value="Histidine kinase-like ATPase, C-terminal domain"/>
    <property type="match status" value="1"/>
</dbReference>
<feature type="domain" description="PAS" evidence="10">
    <location>
        <begin position="1196"/>
        <end position="1238"/>
    </location>
</feature>
<dbReference type="SUPFAM" id="SSF47384">
    <property type="entry name" value="Homodimeric domain of signal transducing histidine kinase"/>
    <property type="match status" value="1"/>
</dbReference>
<name>A0AAU8JME2_9CYAN</name>
<feature type="domain" description="PAC" evidence="11">
    <location>
        <begin position="1393"/>
        <end position="1445"/>
    </location>
</feature>
<keyword evidence="7" id="KW-0175">Coiled coil</keyword>
<dbReference type="InterPro" id="IPR035965">
    <property type="entry name" value="PAS-like_dom_sf"/>
</dbReference>
<dbReference type="InterPro" id="IPR013656">
    <property type="entry name" value="PAS_4"/>
</dbReference>
<evidence type="ECO:0000256" key="3">
    <source>
        <dbReference type="ARBA" id="ARBA00022553"/>
    </source>
</evidence>
<feature type="domain" description="Histidine kinase" evidence="9">
    <location>
        <begin position="1463"/>
        <end position="1680"/>
    </location>
</feature>
<dbReference type="SMART" id="SM00091">
    <property type="entry name" value="PAS"/>
    <property type="match status" value="10"/>
</dbReference>
<dbReference type="Pfam" id="PF02518">
    <property type="entry name" value="HATPase_c"/>
    <property type="match status" value="1"/>
</dbReference>
<dbReference type="RefSeq" id="WP_354636105.1">
    <property type="nucleotide sequence ID" value="NZ_CP159837.1"/>
</dbReference>
<dbReference type="FunFam" id="3.30.565.10:FF:000006">
    <property type="entry name" value="Sensor histidine kinase WalK"/>
    <property type="match status" value="1"/>
</dbReference>
<dbReference type="Pfam" id="PF13426">
    <property type="entry name" value="PAS_9"/>
    <property type="match status" value="3"/>
</dbReference>
<dbReference type="InterPro" id="IPR003661">
    <property type="entry name" value="HisK_dim/P_dom"/>
</dbReference>
<evidence type="ECO:0000256" key="7">
    <source>
        <dbReference type="SAM" id="Coils"/>
    </source>
</evidence>
<dbReference type="GO" id="GO:0000155">
    <property type="term" value="F:phosphorelay sensor kinase activity"/>
    <property type="evidence" value="ECO:0007669"/>
    <property type="project" value="InterPro"/>
</dbReference>
<proteinExistence type="predicted"/>
<dbReference type="InterPro" id="IPR052162">
    <property type="entry name" value="Sensor_kinase/Photoreceptor"/>
</dbReference>
<dbReference type="InterPro" id="IPR004358">
    <property type="entry name" value="Sig_transdc_His_kin-like_C"/>
</dbReference>
<organism evidence="12">
    <name type="scientific">Planktothricoides raciborskii GIHE-MW2</name>
    <dbReference type="NCBI Taxonomy" id="2792601"/>
    <lineage>
        <taxon>Bacteria</taxon>
        <taxon>Bacillati</taxon>
        <taxon>Cyanobacteriota</taxon>
        <taxon>Cyanophyceae</taxon>
        <taxon>Oscillatoriophycideae</taxon>
        <taxon>Oscillatoriales</taxon>
        <taxon>Oscillatoriaceae</taxon>
        <taxon>Planktothricoides</taxon>
    </lineage>
</organism>
<dbReference type="SUPFAM" id="SSF55874">
    <property type="entry name" value="ATPase domain of HSP90 chaperone/DNA topoisomerase II/histidine kinase"/>
    <property type="match status" value="1"/>
</dbReference>
<evidence type="ECO:0000259" key="10">
    <source>
        <dbReference type="PROSITE" id="PS50112"/>
    </source>
</evidence>
<dbReference type="Pfam" id="PF13188">
    <property type="entry name" value="PAS_8"/>
    <property type="match status" value="1"/>
</dbReference>
<dbReference type="CDD" id="cd00082">
    <property type="entry name" value="HisKA"/>
    <property type="match status" value="1"/>
</dbReference>
<dbReference type="Gene3D" id="1.10.287.130">
    <property type="match status" value="1"/>
</dbReference>
<dbReference type="InterPro" id="IPR036890">
    <property type="entry name" value="HATPase_C_sf"/>
</dbReference>
<dbReference type="InterPro" id="IPR036097">
    <property type="entry name" value="HisK_dim/P_sf"/>
</dbReference>
<dbReference type="FunFam" id="3.30.450.20:FF:000099">
    <property type="entry name" value="Sensory box sensor histidine kinase"/>
    <property type="match status" value="1"/>
</dbReference>
<dbReference type="PANTHER" id="PTHR43304:SF1">
    <property type="entry name" value="PAC DOMAIN-CONTAINING PROTEIN"/>
    <property type="match status" value="1"/>
</dbReference>
<dbReference type="Pfam" id="PF00512">
    <property type="entry name" value="HisKA"/>
    <property type="match status" value="1"/>
</dbReference>
<evidence type="ECO:0000256" key="4">
    <source>
        <dbReference type="ARBA" id="ARBA00022679"/>
    </source>
</evidence>
<gene>
    <name evidence="12" type="ORF">ABWT76_002220</name>
</gene>
<sequence length="1680" mass="192759">MANDQSNYKYKSAKNQPKKAHMGKEMANLAALTAEFNQRYDHLPFPCFLLDRFGNIIAVNSAEIYQLGYTVEELKQTDIFSLIYWPNFSKKNQLINWLNYNIKQHNIQDTIAKNYELNQYVKPDCLGQICSKNNQCFWFKIIPVVIQLGDNESDKESYKCLICQDVTNFHLEHQSHAIFLDELMQMTQDVILYLDAEGKIRRFSQTFLELSGYEAKDLQEKSILTVLDTGNNFQELGDWQWYQSLFTKEETLVNGTTEHSTAKFIHSIICKNGSKVEIFWTIHGVKNSATVPWEWIWFGQTVFNYIPEVSATLTQADQKISVKPSLENFADAVAVFDKNYRYIYINSAMKEALNLENKQVIGKTNKELNIPEKLKKFWEDNLAAVVQTGKTVEDKFLFPLEQPKSGEARKLQKNKSQKNKFVHQWYEVCWLPLWGSTNSVDWIFTIARKISHPLADRPVGELAENSLSEYAQKTIESHIQIYFENLDWLIRNAEDVNLDISKKNLIISWEILNKEIKKEVANKHRLEKALQENQERLNLIINTNADGLMILDKVGNILFINTAGAAIFGRPKKDLIGKWLGRPIITHEITELEILLPNLQVAIAQMQVVEIPWTQVETYTQNCLIEPMTGEEKSSLKVGQEQDKRDSIAYLSSLRDVTEQKQAFDRLLWMQQAIESASDAIAIANRTGEVVYQNPAFGQLFEYKDCQEINQLNPSPDIEVFTSSNYPKFLSNILRHSPLISPLFTDKKLAEEVLKCVRNGQSWQGEVTMQSQTGKVMQIALKADTIENYPGHIIGLICTYTNVTERRKAEEMLRISWAQNQAMFETIPDMLCRMSKDGTYLECSENSATKFYHNLSDYIGKNCQEILPYFLAKEQMAAIAKALETKKVQVFEYQLVLPGENGENSLYDYEARVAAIDDHEVLTMVRDVSDKAEVQRSLKESEERYRTLTETSQDMIFIFNRDTSINYVNTFAAHKLGSDPEKLIGKSVQEIFPRPLAAELANKIYQVLRSKTQITLEEKLDLKCQPIWLHFSLVPLRNEAGILTAVLAVARNITERIQGEAALKESQEKLRQSEQQLIRTLATAPIGIATCDLNGDFKSVNPALCEMLGYFALDLRKMSLGDLVPECDRSRFQTWINIFSESNLSQSQKEYTLIRKDGSEIIATIRVALVRDPQEKALQLVATIEDITERKRSQEQLLLLSKAVESASDAIAITDCHGRSTYHNPAFIQLFGFSAAELATVGGLPILYRDPDIALEVFSTIFQEGSWQGEVEMLSYRGIVRQIFLRTDAIQDATGEIIAFLGIYRDITDRKQAIDALAESEERFRTLADTAPVLIWLADPYGNYTFFNQTWLQFTGRTLEQEQGQGWMNQMHPEDFDHCLQEYLRAIEQEEAFRLLYRLRRSDGEYRWLLNTGVARKTPAGNLAGYIGCCIDISDRKELEEKLAERAKQLEQSNAELEQFAYVASHDLQEPLRTIASYTQLLAKRYEGKLDEKADKYIHYVVDGAQRMQTLIDDLLKYSRVSTRRQEFQPVNCQEIFEQAIAHLKVAIRQASAEIFIDPSCPCLPTVLGDETQLIQLFQNLISNAIKYRQPEVRPIIKIAAKPWQNHWLFAIEDNGIGIDPQNNERIFLIFQRLHTRNEYPGTGIGLAVCHKIVERHQGRIWVESQLGQGSTFYFTLPQI</sequence>
<dbReference type="SMART" id="SM00387">
    <property type="entry name" value="HATPase_c"/>
    <property type="match status" value="1"/>
</dbReference>
<dbReference type="Pfam" id="PF08447">
    <property type="entry name" value="PAS_3"/>
    <property type="match status" value="1"/>
</dbReference>
<dbReference type="CDD" id="cd00130">
    <property type="entry name" value="PAS"/>
    <property type="match status" value="7"/>
</dbReference>
<evidence type="ECO:0000256" key="8">
    <source>
        <dbReference type="SAM" id="MobiDB-lite"/>
    </source>
</evidence>
<feature type="domain" description="PAS" evidence="10">
    <location>
        <begin position="941"/>
        <end position="1011"/>
    </location>
</feature>
<dbReference type="EC" id="2.7.13.3" evidence="2"/>
<feature type="domain" description="PAS" evidence="10">
    <location>
        <begin position="318"/>
        <end position="389"/>
    </location>
</feature>
<dbReference type="InterPro" id="IPR001610">
    <property type="entry name" value="PAC"/>
</dbReference>
<dbReference type="InterPro" id="IPR013767">
    <property type="entry name" value="PAS_fold"/>
</dbReference>
<dbReference type="Pfam" id="PF00989">
    <property type="entry name" value="PAS"/>
    <property type="match status" value="1"/>
</dbReference>
<dbReference type="EMBL" id="CP159837">
    <property type="protein sequence ID" value="XCM39309.1"/>
    <property type="molecule type" value="Genomic_DNA"/>
</dbReference>
<feature type="domain" description="PAS" evidence="10">
    <location>
        <begin position="533"/>
        <end position="578"/>
    </location>
</feature>
<feature type="coiled-coil region" evidence="7">
    <location>
        <begin position="513"/>
        <end position="543"/>
    </location>
</feature>
<feature type="region of interest" description="Disordered" evidence="8">
    <location>
        <begin position="1"/>
        <end position="21"/>
    </location>
</feature>
<feature type="domain" description="PAS" evidence="10">
    <location>
        <begin position="1320"/>
        <end position="1390"/>
    </location>
</feature>
<keyword evidence="6" id="KW-0902">Two-component regulatory system</keyword>
<keyword evidence="3" id="KW-0597">Phosphoprotein</keyword>
<feature type="compositionally biased region" description="Polar residues" evidence="8">
    <location>
        <begin position="1"/>
        <end position="15"/>
    </location>
</feature>